<dbReference type="AlphaFoldDB" id="A0A168TBP6"/>
<feature type="transmembrane region" description="Helical" evidence="1">
    <location>
        <begin position="225"/>
        <end position="243"/>
    </location>
</feature>
<reference evidence="2" key="1">
    <citation type="submission" date="2016-04" db="EMBL/GenBank/DDBJ databases">
        <authorList>
            <person name="Evans L.H."/>
            <person name="Alamgir A."/>
            <person name="Owens N."/>
            <person name="Weber N.D."/>
            <person name="Virtaneva K."/>
            <person name="Barbian K."/>
            <person name="Babar A."/>
            <person name="Rosenke K."/>
        </authorList>
    </citation>
    <scope>NUCLEOTIDE SEQUENCE [LARGE SCALE GENOMIC DNA]</scope>
    <source>
        <strain evidence="2">CBS 101.48</strain>
    </source>
</reference>
<evidence type="ECO:0000256" key="1">
    <source>
        <dbReference type="SAM" id="Phobius"/>
    </source>
</evidence>
<organism evidence="2">
    <name type="scientific">Absidia glauca</name>
    <name type="common">Pin mould</name>
    <dbReference type="NCBI Taxonomy" id="4829"/>
    <lineage>
        <taxon>Eukaryota</taxon>
        <taxon>Fungi</taxon>
        <taxon>Fungi incertae sedis</taxon>
        <taxon>Mucoromycota</taxon>
        <taxon>Mucoromycotina</taxon>
        <taxon>Mucoromycetes</taxon>
        <taxon>Mucorales</taxon>
        <taxon>Cunninghamellaceae</taxon>
        <taxon>Absidia</taxon>
    </lineage>
</organism>
<sequence length="347" mass="39851">MWNQQKAIQRISQSRITISYVTTAIVQGMITITLEAIIAHENILQAQVMRGNPALERALERLTRIKYENMAFIGFQVWTMAMALDATIQQNAAEVCVLANLYVLCAIFGGLQIMDSQRWINVLKYSTMVGGGGTEPLHRALTVEIVLTVLLGLFSLTFGVLSFKISREFGWMIYKKIGADQAVKQMYTIFQYFVLCLKIDVFVEFLVSCFYLIQFVINSGHMDWHSWVFLFVTVLMLPMLYLARLAVSRESVVQMIIFIIFQFVVLFEFVLVLIQTLSDGWYIWICFVTLGILFALVTCILAVICMRNFSRGLYPYVQRGGNDKNTNQDQFHLNKKDSITSWHIDEE</sequence>
<dbReference type="OMA" id="ITSWHID"/>
<name>A0A168TBP6_ABSGL</name>
<dbReference type="GO" id="GO:0005794">
    <property type="term" value="C:Golgi apparatus"/>
    <property type="evidence" value="ECO:0007669"/>
    <property type="project" value="TreeGrafter"/>
</dbReference>
<evidence type="ECO:0000313" key="3">
    <source>
        <dbReference type="Proteomes" id="UP000078561"/>
    </source>
</evidence>
<keyword evidence="1" id="KW-0812">Transmembrane</keyword>
<keyword evidence="3" id="KW-1185">Reference proteome</keyword>
<keyword evidence="1" id="KW-1133">Transmembrane helix</keyword>
<gene>
    <name evidence="2" type="primary">ABSGL_15508.1 scaffold 17607</name>
</gene>
<proteinExistence type="predicted"/>
<dbReference type="Proteomes" id="UP000078561">
    <property type="component" value="Unassembled WGS sequence"/>
</dbReference>
<dbReference type="InParanoid" id="A0A168TBP6"/>
<accession>A0A168TBP6</accession>
<feature type="transmembrane region" description="Helical" evidence="1">
    <location>
        <begin position="95"/>
        <end position="114"/>
    </location>
</feature>
<dbReference type="PANTHER" id="PTHR34391">
    <property type="entry name" value="UPF0658 GOLGI APPARATUS MEMBRANE PROTEIN C1952.10C-RELATED"/>
    <property type="match status" value="1"/>
</dbReference>
<dbReference type="STRING" id="4829.A0A168TBP6"/>
<evidence type="ECO:0000313" key="2">
    <source>
        <dbReference type="EMBL" id="SAM09799.1"/>
    </source>
</evidence>
<feature type="transmembrane region" description="Helical" evidence="1">
    <location>
        <begin position="186"/>
        <end position="213"/>
    </location>
</feature>
<dbReference type="PANTHER" id="PTHR34391:SF2">
    <property type="entry name" value="TRP C-TERMINAL DOMAIN-CONTAINING PROTEIN"/>
    <property type="match status" value="1"/>
</dbReference>
<feature type="transmembrane region" description="Helical" evidence="1">
    <location>
        <begin position="145"/>
        <end position="165"/>
    </location>
</feature>
<protein>
    <submittedName>
        <fullName evidence="2">Uncharacterized protein</fullName>
    </submittedName>
</protein>
<keyword evidence="1" id="KW-0472">Membrane</keyword>
<feature type="transmembrane region" description="Helical" evidence="1">
    <location>
        <begin position="281"/>
        <end position="304"/>
    </location>
</feature>
<dbReference type="InterPro" id="IPR040410">
    <property type="entry name" value="UPF0658_Golgi"/>
</dbReference>
<feature type="transmembrane region" description="Helical" evidence="1">
    <location>
        <begin position="255"/>
        <end position="275"/>
    </location>
</feature>
<dbReference type="OrthoDB" id="2448307at2759"/>
<dbReference type="EMBL" id="LT555210">
    <property type="protein sequence ID" value="SAM09799.1"/>
    <property type="molecule type" value="Genomic_DNA"/>
</dbReference>